<organism evidence="2 3">
    <name type="scientific">Dyella acidiphila</name>
    <dbReference type="NCBI Taxonomy" id="2775866"/>
    <lineage>
        <taxon>Bacteria</taxon>
        <taxon>Pseudomonadati</taxon>
        <taxon>Pseudomonadota</taxon>
        <taxon>Gammaproteobacteria</taxon>
        <taxon>Lysobacterales</taxon>
        <taxon>Rhodanobacteraceae</taxon>
        <taxon>Dyella</taxon>
    </lineage>
</organism>
<evidence type="ECO:0000313" key="3">
    <source>
        <dbReference type="Proteomes" id="UP000651010"/>
    </source>
</evidence>
<evidence type="ECO:0000313" key="2">
    <source>
        <dbReference type="EMBL" id="MBE1161836.1"/>
    </source>
</evidence>
<sequence length="96" mass="10232">MAAHWPRLAIALVILGLGVPFFALLPVKAKSSWRVAMIVAAVTLIAQAINTAWLILPGRVAQGAVQGWGDPFLCAGLLGVCAIRYRVLLLSEVRLS</sequence>
<keyword evidence="1" id="KW-0812">Transmembrane</keyword>
<name>A0ABR9GCS0_9GAMM</name>
<feature type="transmembrane region" description="Helical" evidence="1">
    <location>
        <begin position="37"/>
        <end position="56"/>
    </location>
</feature>
<dbReference type="EMBL" id="JACZZA010000010">
    <property type="protein sequence ID" value="MBE1161836.1"/>
    <property type="molecule type" value="Genomic_DNA"/>
</dbReference>
<comment type="caution">
    <text evidence="2">The sequence shown here is derived from an EMBL/GenBank/DDBJ whole genome shotgun (WGS) entry which is preliminary data.</text>
</comment>
<accession>A0ABR9GCS0</accession>
<reference evidence="2 3" key="1">
    <citation type="submission" date="2020-09" db="EMBL/GenBank/DDBJ databases">
        <title>Dyella sp. 7MK23 isolated from forest soil.</title>
        <authorList>
            <person name="Fu J."/>
        </authorList>
    </citation>
    <scope>NUCLEOTIDE SEQUENCE [LARGE SCALE GENOMIC DNA]</scope>
    <source>
        <strain evidence="2 3">7MK23</strain>
    </source>
</reference>
<gene>
    <name evidence="2" type="ORF">IGX34_15745</name>
</gene>
<keyword evidence="3" id="KW-1185">Reference proteome</keyword>
<dbReference type="RefSeq" id="WP_192556680.1">
    <property type="nucleotide sequence ID" value="NZ_JACZZA010000010.1"/>
</dbReference>
<evidence type="ECO:0000256" key="1">
    <source>
        <dbReference type="SAM" id="Phobius"/>
    </source>
</evidence>
<keyword evidence="1" id="KW-0472">Membrane</keyword>
<keyword evidence="1" id="KW-1133">Transmembrane helix</keyword>
<feature type="transmembrane region" description="Helical" evidence="1">
    <location>
        <begin position="68"/>
        <end position="87"/>
    </location>
</feature>
<feature type="transmembrane region" description="Helical" evidence="1">
    <location>
        <begin position="6"/>
        <end position="25"/>
    </location>
</feature>
<dbReference type="Proteomes" id="UP000651010">
    <property type="component" value="Unassembled WGS sequence"/>
</dbReference>
<protein>
    <submittedName>
        <fullName evidence="2">Uncharacterized protein</fullName>
    </submittedName>
</protein>
<proteinExistence type="predicted"/>